<gene>
    <name evidence="7" type="ORF">B0187_00935</name>
</gene>
<dbReference type="InterPro" id="IPR023346">
    <property type="entry name" value="Lysozyme-like_dom_sf"/>
</dbReference>
<comment type="caution">
    <text evidence="7">The sequence shown here is derived from an EMBL/GenBank/DDBJ whole genome shotgun (WGS) entry which is preliminary data.</text>
</comment>
<dbReference type="EC" id="3.2.1.17" evidence="3"/>
<dbReference type="Pfam" id="PF00959">
    <property type="entry name" value="Phage_lysozyme"/>
    <property type="match status" value="1"/>
</dbReference>
<evidence type="ECO:0000256" key="2">
    <source>
        <dbReference type="ARBA" id="ARBA00022638"/>
    </source>
</evidence>
<dbReference type="AlphaFoldDB" id="A0A1T0AVC2"/>
<keyword evidence="3" id="KW-0326">Glycosidase</keyword>
<evidence type="ECO:0000256" key="1">
    <source>
        <dbReference type="ARBA" id="ARBA00022529"/>
    </source>
</evidence>
<feature type="chain" id="PRO_5012029404" description="Lysozyme" evidence="6">
    <location>
        <begin position="30"/>
        <end position="672"/>
    </location>
</feature>
<accession>A0A1T0AVC2</accession>
<dbReference type="Gene3D" id="1.10.530.40">
    <property type="match status" value="1"/>
</dbReference>
<dbReference type="OrthoDB" id="8553954at2"/>
<protein>
    <recommendedName>
        <fullName evidence="3">Lysozyme</fullName>
        <ecNumber evidence="3">3.2.1.17</ecNumber>
    </recommendedName>
</protein>
<dbReference type="InterPro" id="IPR021204">
    <property type="entry name" value="Integr_conj_element_PFL4711"/>
</dbReference>
<dbReference type="NCBIfam" id="TIGR03755">
    <property type="entry name" value="conj_TIGR03755"/>
    <property type="match status" value="1"/>
</dbReference>
<feature type="region of interest" description="Disordered" evidence="5">
    <location>
        <begin position="651"/>
        <end position="672"/>
    </location>
</feature>
<dbReference type="RefSeq" id="WP_078235892.1">
    <property type="nucleotide sequence ID" value="NZ_MUYA01000001.1"/>
</dbReference>
<dbReference type="GO" id="GO:0016998">
    <property type="term" value="P:cell wall macromolecule catabolic process"/>
    <property type="evidence" value="ECO:0007669"/>
    <property type="project" value="InterPro"/>
</dbReference>
<keyword evidence="1 3" id="KW-0929">Antimicrobial</keyword>
<dbReference type="GO" id="GO:0009253">
    <property type="term" value="P:peptidoglycan catabolic process"/>
    <property type="evidence" value="ECO:0007669"/>
    <property type="project" value="InterPro"/>
</dbReference>
<feature type="compositionally biased region" description="Basic and acidic residues" evidence="5">
    <location>
        <begin position="651"/>
        <end position="664"/>
    </location>
</feature>
<dbReference type="GO" id="GO:0003796">
    <property type="term" value="F:lysozyme activity"/>
    <property type="evidence" value="ECO:0007669"/>
    <property type="project" value="UniProtKB-EC"/>
</dbReference>
<keyword evidence="6" id="KW-0732">Signal</keyword>
<feature type="signal peptide" evidence="6">
    <location>
        <begin position="1"/>
        <end position="29"/>
    </location>
</feature>
<evidence type="ECO:0000313" key="8">
    <source>
        <dbReference type="Proteomes" id="UP000190867"/>
    </source>
</evidence>
<keyword evidence="4" id="KW-0175">Coiled coil</keyword>
<dbReference type="Proteomes" id="UP000190867">
    <property type="component" value="Unassembled WGS sequence"/>
</dbReference>
<keyword evidence="2 3" id="KW-0081">Bacteriolytic enzyme</keyword>
<organism evidence="7 8">
    <name type="scientific">Haemophilus paracuniculus</name>
    <dbReference type="NCBI Taxonomy" id="734"/>
    <lineage>
        <taxon>Bacteria</taxon>
        <taxon>Pseudomonadati</taxon>
        <taxon>Pseudomonadota</taxon>
        <taxon>Gammaproteobacteria</taxon>
        <taxon>Pasteurellales</taxon>
        <taxon>Pasteurellaceae</taxon>
        <taxon>Haemophilus</taxon>
    </lineage>
</organism>
<evidence type="ECO:0000256" key="5">
    <source>
        <dbReference type="SAM" id="MobiDB-lite"/>
    </source>
</evidence>
<evidence type="ECO:0000313" key="7">
    <source>
        <dbReference type="EMBL" id="OOS00890.1"/>
    </source>
</evidence>
<comment type="catalytic activity">
    <reaction evidence="3">
        <text>Hydrolysis of (1-&gt;4)-beta-linkages between N-acetylmuramic acid and N-acetyl-D-glucosamine residues in a peptidoglycan and between N-acetyl-D-glucosamine residues in chitodextrins.</text>
        <dbReference type="EC" id="3.2.1.17"/>
    </reaction>
</comment>
<comment type="similarity">
    <text evidence="3">Belongs to the glycosyl hydrolase 24 family.</text>
</comment>
<dbReference type="EMBL" id="MUYA01000001">
    <property type="protein sequence ID" value="OOS00890.1"/>
    <property type="molecule type" value="Genomic_DNA"/>
</dbReference>
<evidence type="ECO:0000256" key="4">
    <source>
        <dbReference type="SAM" id="Coils"/>
    </source>
</evidence>
<feature type="coiled-coil region" evidence="4">
    <location>
        <begin position="378"/>
        <end position="405"/>
    </location>
</feature>
<proteinExistence type="inferred from homology"/>
<dbReference type="InterPro" id="IPR023347">
    <property type="entry name" value="Lysozyme_dom_sf"/>
</dbReference>
<keyword evidence="3" id="KW-0378">Hydrolase</keyword>
<dbReference type="STRING" id="734.B0187_00935"/>
<name>A0A1T0AVC2_9PAST</name>
<evidence type="ECO:0000256" key="3">
    <source>
        <dbReference type="RuleBase" id="RU003788"/>
    </source>
</evidence>
<dbReference type="InterPro" id="IPR002196">
    <property type="entry name" value="Glyco_hydro_24"/>
</dbReference>
<evidence type="ECO:0000256" key="6">
    <source>
        <dbReference type="SAM" id="SignalP"/>
    </source>
</evidence>
<dbReference type="SUPFAM" id="SSF53955">
    <property type="entry name" value="Lysozyme-like"/>
    <property type="match status" value="1"/>
</dbReference>
<reference evidence="7 8" key="1">
    <citation type="submission" date="2017-02" db="EMBL/GenBank/DDBJ databases">
        <title>Draft genome sequence of Haemophilus paracuniculus CCUG 43573 type strain.</title>
        <authorList>
            <person name="Engstrom-Jakobsson H."/>
            <person name="Salva-Serra F."/>
            <person name="Thorell K."/>
            <person name="Gonzales-Siles L."/>
            <person name="Karlsson R."/>
            <person name="Boulund F."/>
            <person name="Engstrand L."/>
            <person name="Kristiansson E."/>
            <person name="Moore E."/>
        </authorList>
    </citation>
    <scope>NUCLEOTIDE SEQUENCE [LARGE SCALE GENOMIC DNA]</scope>
    <source>
        <strain evidence="7 8">CCUG 43573</strain>
    </source>
</reference>
<keyword evidence="8" id="KW-1185">Reference proteome</keyword>
<dbReference type="GO" id="GO:0031640">
    <property type="term" value="P:killing of cells of another organism"/>
    <property type="evidence" value="ECO:0007669"/>
    <property type="project" value="UniProtKB-KW"/>
</dbReference>
<dbReference type="GO" id="GO:0042742">
    <property type="term" value="P:defense response to bacterium"/>
    <property type="evidence" value="ECO:0007669"/>
    <property type="project" value="UniProtKB-KW"/>
</dbReference>
<sequence>MKLKSTLKRLSAVILLSSALSTMPTTVLANTEYVQGTALSDRVYYQIGGGSAVMPPPSRQRPNELSLGLGWKANLMCGNFDIKTTVKNQLNGITEGFKDLYGNVIESATGAVASLPAMIIQRSNPQLYDMLTNGLYQAKLDFDSLKTNCEEMSNKLADLAMGSKWVKRAELENYKEITATETDAKAAKKKAENYKGEDGTRWIGGEKRGGQGQKAIDVIADVVGAGYNMALGRGVTEKNAVVKCDGSLCTTWKSPAEAAEYGRRVLGSKTLSTCTTCGTPPKEQAGTGLAPEIEKSTNEKSAKLEAILNTDKPTAAQLNELSTSTVGITRGLIEALKEDTDAPILGARLSQELAISQELEKALMLRRMLLTGMKEPNVSNNEEAQEDLEKSLKLLDREIEQVKLEMDLQKSISNNTAVAILNSRITEQNRSLDSNAEDSANRRLANLSKNREANDVDRSQGGLTGFPGKLADNYIVIPKSEGTGIDNIYGSFAAGTSTLSGSTSSSAGSYAPVGAISGTAMEQAQGLLRKFEGFSSGTYWDVNAHRAGYGSDTITKADGSVVKVVEGMKVSREDAERDLARRSQIFANQAKREISATAWDKLTPNAQAVLTSYIYNYGSLKKTESVIKAAQKSAETGDMTALATAIRNRQVDNDGKNAKRRNQEADYILNGK</sequence>